<dbReference type="AlphaFoldDB" id="A0A8J3T766"/>
<dbReference type="GO" id="GO:0000272">
    <property type="term" value="P:polysaccharide catabolic process"/>
    <property type="evidence" value="ECO:0007669"/>
    <property type="project" value="UniProtKB-KW"/>
</dbReference>
<accession>A0A8J3T766</accession>
<feature type="region of interest" description="Disordered" evidence="3">
    <location>
        <begin position="334"/>
        <end position="354"/>
    </location>
</feature>
<dbReference type="Pfam" id="PF13424">
    <property type="entry name" value="TPR_12"/>
    <property type="match status" value="1"/>
</dbReference>
<dbReference type="CDD" id="cd00063">
    <property type="entry name" value="FN3"/>
    <property type="match status" value="1"/>
</dbReference>
<dbReference type="PROSITE" id="PS50853">
    <property type="entry name" value="FN3"/>
    <property type="match status" value="1"/>
</dbReference>
<dbReference type="InterPro" id="IPR011990">
    <property type="entry name" value="TPR-like_helical_dom_sf"/>
</dbReference>
<organism evidence="6 7">
    <name type="scientific">Planosporangium mesophilum</name>
    <dbReference type="NCBI Taxonomy" id="689768"/>
    <lineage>
        <taxon>Bacteria</taxon>
        <taxon>Bacillati</taxon>
        <taxon>Actinomycetota</taxon>
        <taxon>Actinomycetes</taxon>
        <taxon>Micromonosporales</taxon>
        <taxon>Micromonosporaceae</taxon>
        <taxon>Planosporangium</taxon>
    </lineage>
</organism>
<feature type="domain" description="Fibronectin type-III" evidence="5">
    <location>
        <begin position="353"/>
        <end position="444"/>
    </location>
</feature>
<keyword evidence="7" id="KW-1185">Reference proteome</keyword>
<reference evidence="6" key="1">
    <citation type="submission" date="2021-01" db="EMBL/GenBank/DDBJ databases">
        <title>Whole genome shotgun sequence of Planosporangium mesophilum NBRC 109066.</title>
        <authorList>
            <person name="Komaki H."/>
            <person name="Tamura T."/>
        </authorList>
    </citation>
    <scope>NUCLEOTIDE SEQUENCE</scope>
    <source>
        <strain evidence="6">NBRC 109066</strain>
    </source>
</reference>
<dbReference type="EMBL" id="BOON01000013">
    <property type="protein sequence ID" value="GII21805.1"/>
    <property type="molecule type" value="Genomic_DNA"/>
</dbReference>
<keyword evidence="1" id="KW-0378">Hydrolase</keyword>
<dbReference type="InterPro" id="IPR003961">
    <property type="entry name" value="FN3_dom"/>
</dbReference>
<dbReference type="SUPFAM" id="SSF49265">
    <property type="entry name" value="Fibronectin type III"/>
    <property type="match status" value="1"/>
</dbReference>
<dbReference type="GO" id="GO:0016798">
    <property type="term" value="F:hydrolase activity, acting on glycosyl bonds"/>
    <property type="evidence" value="ECO:0007669"/>
    <property type="project" value="UniProtKB-KW"/>
</dbReference>
<evidence type="ECO:0000259" key="5">
    <source>
        <dbReference type="PROSITE" id="PS50853"/>
    </source>
</evidence>
<comment type="caution">
    <text evidence="6">The sequence shown here is derived from an EMBL/GenBank/DDBJ whole genome shotgun (WGS) entry which is preliminary data.</text>
</comment>
<dbReference type="PANTHER" id="PTHR46082:SF6">
    <property type="entry name" value="AAA+ ATPASE DOMAIN-CONTAINING PROTEIN-RELATED"/>
    <property type="match status" value="1"/>
</dbReference>
<sequence length="444" mass="46920">MATLAEGLAEAERLRERWQFAAARDVLTALLSESPEPADRLPMVTGRRMLAEVLRDLGEADEAYAVARPLAAECEERFGERHPATARALTVLATVVHARGDLAAAAELYGRVLDGRLREQGPTGRAVRLARAHLALLHRDRAEAGGPESAEAGRARAELDAAYKGLRRAYGITDPDTIRFGLELARMYRSAGDGAVARRLLTIARAGCQAALEPWHPLSSLVRRELAELEPAPAPAPAPALAMAPVLELEPAPAPVQAPLDGPPGRPPVQLWTAAGMPEQPAGARYLPAPVTAEDRRRRAGRRRLVVLLAVALAVIVAAVVTVTVTVAVLTGGRDGGAARRPAARPAPAPPSGHERLRVELRDEGTTLVASWRDPADGPAPVVVAVARDGKEPAVVANLPAGTREYTLTALDPRAEYCVIVGAIYPGEAVAEPTTTCTRRAPGA</sequence>
<gene>
    <name evidence="6" type="ORF">Pme01_14020</name>
</gene>
<dbReference type="SUPFAM" id="SSF48452">
    <property type="entry name" value="TPR-like"/>
    <property type="match status" value="1"/>
</dbReference>
<keyword evidence="2" id="KW-0624">Polysaccharide degradation</keyword>
<evidence type="ECO:0000256" key="2">
    <source>
        <dbReference type="ARBA" id="ARBA00023326"/>
    </source>
</evidence>
<keyword evidence="1" id="KW-0326">Glycosidase</keyword>
<evidence type="ECO:0000256" key="3">
    <source>
        <dbReference type="SAM" id="MobiDB-lite"/>
    </source>
</evidence>
<protein>
    <recommendedName>
        <fullName evidence="5">Fibronectin type-III domain-containing protein</fullName>
    </recommendedName>
</protein>
<keyword evidence="4" id="KW-0812">Transmembrane</keyword>
<evidence type="ECO:0000313" key="6">
    <source>
        <dbReference type="EMBL" id="GII21805.1"/>
    </source>
</evidence>
<dbReference type="Gene3D" id="1.25.40.10">
    <property type="entry name" value="Tetratricopeptide repeat domain"/>
    <property type="match status" value="1"/>
</dbReference>
<evidence type="ECO:0000256" key="1">
    <source>
        <dbReference type="ARBA" id="ARBA00023295"/>
    </source>
</evidence>
<name>A0A8J3T766_9ACTN</name>
<dbReference type="RefSeq" id="WP_168114127.1">
    <property type="nucleotide sequence ID" value="NZ_BOON01000013.1"/>
</dbReference>
<dbReference type="InterPro" id="IPR053137">
    <property type="entry name" value="NLR-like"/>
</dbReference>
<keyword evidence="4" id="KW-0472">Membrane</keyword>
<evidence type="ECO:0000313" key="7">
    <source>
        <dbReference type="Proteomes" id="UP000599074"/>
    </source>
</evidence>
<keyword evidence="2" id="KW-0119">Carbohydrate metabolism</keyword>
<dbReference type="PANTHER" id="PTHR46082">
    <property type="entry name" value="ATP/GTP-BINDING PROTEIN-RELATED"/>
    <property type="match status" value="1"/>
</dbReference>
<dbReference type="InterPro" id="IPR036116">
    <property type="entry name" value="FN3_sf"/>
</dbReference>
<feature type="transmembrane region" description="Helical" evidence="4">
    <location>
        <begin position="305"/>
        <end position="330"/>
    </location>
</feature>
<evidence type="ECO:0000256" key="4">
    <source>
        <dbReference type="SAM" id="Phobius"/>
    </source>
</evidence>
<dbReference type="Proteomes" id="UP000599074">
    <property type="component" value="Unassembled WGS sequence"/>
</dbReference>
<keyword evidence="4" id="KW-1133">Transmembrane helix</keyword>
<proteinExistence type="predicted"/>